<comment type="subcellular location">
    <subcellularLocation>
        <location evidence="1">Membrane</location>
        <topology evidence="1">Multi-pass membrane protein</topology>
    </subcellularLocation>
</comment>
<protein>
    <submittedName>
        <fullName evidence="9">Putative colanic acid biosynthesis UDP-glucose lipid carrier transferase</fullName>
    </submittedName>
</protein>
<dbReference type="InterPro" id="IPR003362">
    <property type="entry name" value="Bact_transf"/>
</dbReference>
<dbReference type="GO" id="GO:0016780">
    <property type="term" value="F:phosphotransferase activity, for other substituted phosphate groups"/>
    <property type="evidence" value="ECO:0007669"/>
    <property type="project" value="TreeGrafter"/>
</dbReference>
<evidence type="ECO:0000256" key="7">
    <source>
        <dbReference type="SAM" id="Phobius"/>
    </source>
</evidence>
<dbReference type="OrthoDB" id="9808602at2"/>
<name>A0A495EFS4_9FLAO</name>
<proteinExistence type="inferred from homology"/>
<feature type="transmembrane region" description="Helical" evidence="7">
    <location>
        <begin position="104"/>
        <end position="124"/>
    </location>
</feature>
<keyword evidence="3 9" id="KW-0808">Transferase</keyword>
<keyword evidence="5 7" id="KW-1133">Transmembrane helix</keyword>
<evidence type="ECO:0000256" key="5">
    <source>
        <dbReference type="ARBA" id="ARBA00022989"/>
    </source>
</evidence>
<dbReference type="NCBIfam" id="TIGR03025">
    <property type="entry name" value="EPS_sugtrans"/>
    <property type="match status" value="1"/>
</dbReference>
<dbReference type="InterPro" id="IPR017475">
    <property type="entry name" value="EPS_sugar_tfrase"/>
</dbReference>
<dbReference type="Pfam" id="PF13727">
    <property type="entry name" value="CoA_binding_3"/>
    <property type="match status" value="1"/>
</dbReference>
<comment type="caution">
    <text evidence="9">The sequence shown here is derived from an EMBL/GenBank/DDBJ whole genome shotgun (WGS) entry which is preliminary data.</text>
</comment>
<evidence type="ECO:0000256" key="3">
    <source>
        <dbReference type="ARBA" id="ARBA00022679"/>
    </source>
</evidence>
<feature type="transmembrane region" description="Helical" evidence="7">
    <location>
        <begin position="12"/>
        <end position="31"/>
    </location>
</feature>
<evidence type="ECO:0000313" key="10">
    <source>
        <dbReference type="Proteomes" id="UP000269412"/>
    </source>
</evidence>
<feature type="transmembrane region" description="Helical" evidence="7">
    <location>
        <begin position="37"/>
        <end position="54"/>
    </location>
</feature>
<evidence type="ECO:0000256" key="4">
    <source>
        <dbReference type="ARBA" id="ARBA00022692"/>
    </source>
</evidence>
<dbReference type="Proteomes" id="UP000269412">
    <property type="component" value="Unassembled WGS sequence"/>
</dbReference>
<feature type="transmembrane region" description="Helical" evidence="7">
    <location>
        <begin position="74"/>
        <end position="92"/>
    </location>
</feature>
<comment type="similarity">
    <text evidence="2">Belongs to the bacterial sugar transferase family.</text>
</comment>
<feature type="transmembrane region" description="Helical" evidence="7">
    <location>
        <begin position="264"/>
        <end position="286"/>
    </location>
</feature>
<keyword evidence="10" id="KW-1185">Reference proteome</keyword>
<dbReference type="PANTHER" id="PTHR30576">
    <property type="entry name" value="COLANIC BIOSYNTHESIS UDP-GLUCOSE LIPID CARRIER TRANSFERASE"/>
    <property type="match status" value="1"/>
</dbReference>
<evidence type="ECO:0000256" key="1">
    <source>
        <dbReference type="ARBA" id="ARBA00004141"/>
    </source>
</evidence>
<gene>
    <name evidence="9" type="ORF">CLV91_0846</name>
</gene>
<dbReference type="GO" id="GO:0016020">
    <property type="term" value="C:membrane"/>
    <property type="evidence" value="ECO:0007669"/>
    <property type="project" value="UniProtKB-SubCell"/>
</dbReference>
<evidence type="ECO:0000256" key="6">
    <source>
        <dbReference type="ARBA" id="ARBA00023136"/>
    </source>
</evidence>
<dbReference type="AlphaFoldDB" id="A0A495EFS4"/>
<accession>A0A495EFS4</accession>
<evidence type="ECO:0000256" key="2">
    <source>
        <dbReference type="ARBA" id="ARBA00006464"/>
    </source>
</evidence>
<evidence type="ECO:0000259" key="8">
    <source>
        <dbReference type="Pfam" id="PF02397"/>
    </source>
</evidence>
<dbReference type="RefSeq" id="WP_121064275.1">
    <property type="nucleotide sequence ID" value="NZ_RBIQ01000007.1"/>
</dbReference>
<evidence type="ECO:0000313" key="9">
    <source>
        <dbReference type="EMBL" id="RKR14767.1"/>
    </source>
</evidence>
<dbReference type="EMBL" id="RBIQ01000007">
    <property type="protein sequence ID" value="RKR14767.1"/>
    <property type="molecule type" value="Genomic_DNA"/>
</dbReference>
<organism evidence="9 10">
    <name type="scientific">Maribacter vaceletii</name>
    <dbReference type="NCBI Taxonomy" id="1206816"/>
    <lineage>
        <taxon>Bacteria</taxon>
        <taxon>Pseudomonadati</taxon>
        <taxon>Bacteroidota</taxon>
        <taxon>Flavobacteriia</taxon>
        <taxon>Flavobacteriales</taxon>
        <taxon>Flavobacteriaceae</taxon>
        <taxon>Maribacter</taxon>
    </lineage>
</organism>
<keyword evidence="4 7" id="KW-0812">Transmembrane</keyword>
<feature type="domain" description="Bacterial sugar transferase" evidence="8">
    <location>
        <begin position="259"/>
        <end position="443"/>
    </location>
</feature>
<dbReference type="PANTHER" id="PTHR30576:SF0">
    <property type="entry name" value="UNDECAPRENYL-PHOSPHATE N-ACETYLGALACTOSAMINYL 1-PHOSPHATE TRANSFERASE-RELATED"/>
    <property type="match status" value="1"/>
</dbReference>
<keyword evidence="6 7" id="KW-0472">Membrane</keyword>
<sequence length="450" mass="53156">MLFKQHRFSGYITPIFLVIDLLVINLFAYYMPINFQTPILFHSYLSLSWILLSYKNEFYKIYRYSKVVYILRKLFNQFVFFGLLLYAFIGFFKQPNMSRLAMAQYFGLILVSIGVIKFLNYLLLMKYRKSVKGNIRRVVVIGKNKKTDQLIEVFQERTEFGFQFVNQFDPKRDNFDPTTCYRFIVDNKIDEVYCSVSELGNEELTGFINFADNNLKTLKFLPDNKNIFSKKLKFEYYDYLPILSLRDIPLHTTINAFLKRTFDIVFSLIVIFGLLIWIGPILAILIRLESKGPVFFIQKRTGFDNKEFQCFKFRSMGVNNSSDAIQAGKNDMRVTKIGKFIRRTSIDELPQFYNVFFGNMSIVGPRPHMLKHTNEYANTIDKYMLRHFVKPGITGLAQVRGYRGEIEKKSDIQNRIRFDIFYVENWSFIMDIKIIIQTIINAIRGEEKAY</sequence>
<reference evidence="9 10" key="1">
    <citation type="submission" date="2018-10" db="EMBL/GenBank/DDBJ databases">
        <title>Genomic Encyclopedia of Archaeal and Bacterial Type Strains, Phase II (KMG-II): from individual species to whole genera.</title>
        <authorList>
            <person name="Goeker M."/>
        </authorList>
    </citation>
    <scope>NUCLEOTIDE SEQUENCE [LARGE SCALE GENOMIC DNA]</scope>
    <source>
        <strain evidence="9 10">DSM 25230</strain>
    </source>
</reference>
<dbReference type="Pfam" id="PF02397">
    <property type="entry name" value="Bac_transf"/>
    <property type="match status" value="1"/>
</dbReference>